<dbReference type="Proteomes" id="UP000325116">
    <property type="component" value="Unassembled WGS sequence"/>
</dbReference>
<evidence type="ECO:0000313" key="1">
    <source>
        <dbReference type="EMBL" id="TXJ11068.1"/>
    </source>
</evidence>
<dbReference type="AlphaFoldDB" id="A0A5C8CDQ8"/>
<sequence>MKTIKTIIILLILIFNSFNLFAKSGLEIGIFVPIGMSISLHAFDSSEYGNNNSGFNQYKENNAKKTKAGFEIGILSQLGYKFQINKDFSVSLLGELGYFRDSINYSLKDTETNSYIFVMKNSIYNTFDSLLIGAIPKLNYKNFSFSLGFGVKVPLYAEINYSSKNKSIGYITENITMIKANKMKTYFKYQAIPFIKFVFDYSFYNSAKFDMVLSAYFNYDFPIYYQNKNLNNSINPIEKLSSIDLGIKLGVKIRPI</sequence>
<dbReference type="EMBL" id="SAXT01000006">
    <property type="protein sequence ID" value="TXJ11068.1"/>
    <property type="molecule type" value="Genomic_DNA"/>
</dbReference>
<protein>
    <recommendedName>
        <fullName evidence="3">PorT family protein</fullName>
    </recommendedName>
</protein>
<gene>
    <name evidence="1" type="ORF">EPJ80_10585</name>
</gene>
<dbReference type="RefSeq" id="WP_147758958.1">
    <property type="nucleotide sequence ID" value="NZ_SAXT01000006.1"/>
</dbReference>
<evidence type="ECO:0000313" key="2">
    <source>
        <dbReference type="Proteomes" id="UP000325116"/>
    </source>
</evidence>
<evidence type="ECO:0008006" key="3">
    <source>
        <dbReference type="Google" id="ProtNLM"/>
    </source>
</evidence>
<accession>A0A5C8CDQ8</accession>
<comment type="caution">
    <text evidence="1">The sequence shown here is derived from an EMBL/GenBank/DDBJ whole genome shotgun (WGS) entry which is preliminary data.</text>
</comment>
<proteinExistence type="predicted"/>
<reference evidence="1 2" key="1">
    <citation type="journal article" date="1992" name="Lakartidningen">
        <title>[Penicillin V and not amoxicillin is the first choice preparation in acute otitis].</title>
        <authorList>
            <person name="Kamme C."/>
            <person name="Lundgren K."/>
            <person name="Prellner K."/>
        </authorList>
    </citation>
    <scope>NUCLEOTIDE SEQUENCE [LARGE SCALE GENOMIC DNA]</scope>
    <source>
        <strain evidence="1 2">W1</strain>
    </source>
</reference>
<name>A0A5C8CDQ8_9SPIR</name>
<organism evidence="1 2">
    <name type="scientific">Brachyspira aalborgi</name>
    <dbReference type="NCBI Taxonomy" id="29522"/>
    <lineage>
        <taxon>Bacteria</taxon>
        <taxon>Pseudomonadati</taxon>
        <taxon>Spirochaetota</taxon>
        <taxon>Spirochaetia</taxon>
        <taxon>Brachyspirales</taxon>
        <taxon>Brachyspiraceae</taxon>
        <taxon>Brachyspira</taxon>
    </lineage>
</organism>